<organism evidence="3 4">
    <name type="scientific">Neolewinella maritima</name>
    <dbReference type="NCBI Taxonomy" id="1383882"/>
    <lineage>
        <taxon>Bacteria</taxon>
        <taxon>Pseudomonadati</taxon>
        <taxon>Bacteroidota</taxon>
        <taxon>Saprospiria</taxon>
        <taxon>Saprospirales</taxon>
        <taxon>Lewinellaceae</taxon>
        <taxon>Neolewinella</taxon>
    </lineage>
</organism>
<evidence type="ECO:0000256" key="1">
    <source>
        <dbReference type="SAM" id="Phobius"/>
    </source>
</evidence>
<dbReference type="Proteomes" id="UP000837803">
    <property type="component" value="Unassembled WGS sequence"/>
</dbReference>
<sequence>MRNEVKIGILAVVAILLAFWGFKFIQGSNLFSSSQTYYVDYADVAGLTVGTPVQISGVNVGTVNEIQLDQVKKLVRVTLEIRKNVNVPTGAKAYISTVSLLGEKAVQLEYTKPCFGDGDCAEDGSYLEGSSKGILSSFLGTDPDADPADGIKAQLGEAVDSLQWTLFSPESDNPIARSSRDLAATMENLRAASQRFETLLDANSRSISTTTRNLASLTNTLDAQGESIAHILSNTDTLTTNLSRLQLDQTVDEVNTSIVQLRGTLDNADRALNGITDVFNDVQNGNGTLGKLLTDDEIYNRLNRASLAADTLLTDLQDRPYRYVPFKSRKRVMKFDRKDAELQEESN</sequence>
<dbReference type="RefSeq" id="WP_238750129.1">
    <property type="nucleotide sequence ID" value="NZ_CAKLPZ010000001.1"/>
</dbReference>
<dbReference type="EMBL" id="CAKLPZ010000001">
    <property type="protein sequence ID" value="CAH1000022.1"/>
    <property type="molecule type" value="Genomic_DNA"/>
</dbReference>
<keyword evidence="1" id="KW-1133">Transmembrane helix</keyword>
<dbReference type="Pfam" id="PF02470">
    <property type="entry name" value="MlaD"/>
    <property type="match status" value="1"/>
</dbReference>
<feature type="transmembrane region" description="Helical" evidence="1">
    <location>
        <begin position="7"/>
        <end position="25"/>
    </location>
</feature>
<protein>
    <recommendedName>
        <fullName evidence="2">Mce/MlaD domain-containing protein</fullName>
    </recommendedName>
</protein>
<dbReference type="InterPro" id="IPR003399">
    <property type="entry name" value="Mce/MlaD"/>
</dbReference>
<keyword evidence="1" id="KW-0472">Membrane</keyword>
<dbReference type="PANTHER" id="PTHR33371:SF4">
    <property type="entry name" value="INTERMEMBRANE PHOSPHOLIPID TRANSPORT SYSTEM BINDING PROTEIN MLAD"/>
    <property type="match status" value="1"/>
</dbReference>
<dbReference type="PANTHER" id="PTHR33371">
    <property type="entry name" value="INTERMEMBRANE PHOSPHOLIPID TRANSPORT SYSTEM BINDING PROTEIN MLAD-RELATED"/>
    <property type="match status" value="1"/>
</dbReference>
<proteinExistence type="predicted"/>
<keyword evidence="1" id="KW-0812">Transmembrane</keyword>
<feature type="domain" description="Mce/MlaD" evidence="2">
    <location>
        <begin position="34"/>
        <end position="109"/>
    </location>
</feature>
<name>A0ABM9AZG9_9BACT</name>
<evidence type="ECO:0000313" key="4">
    <source>
        <dbReference type="Proteomes" id="UP000837803"/>
    </source>
</evidence>
<evidence type="ECO:0000259" key="2">
    <source>
        <dbReference type="Pfam" id="PF02470"/>
    </source>
</evidence>
<accession>A0ABM9AZG9</accession>
<dbReference type="InterPro" id="IPR052336">
    <property type="entry name" value="MlaD_Phospholipid_Transporter"/>
</dbReference>
<keyword evidence="4" id="KW-1185">Reference proteome</keyword>
<gene>
    <name evidence="3" type="ORF">LEM8419_01220</name>
</gene>
<comment type="caution">
    <text evidence="3">The sequence shown here is derived from an EMBL/GenBank/DDBJ whole genome shotgun (WGS) entry which is preliminary data.</text>
</comment>
<evidence type="ECO:0000313" key="3">
    <source>
        <dbReference type="EMBL" id="CAH1000022.1"/>
    </source>
</evidence>
<reference evidence="3" key="1">
    <citation type="submission" date="2021-12" db="EMBL/GenBank/DDBJ databases">
        <authorList>
            <person name="Rodrigo-Torres L."/>
            <person name="Arahal R. D."/>
            <person name="Lucena T."/>
        </authorList>
    </citation>
    <scope>NUCLEOTIDE SEQUENCE</scope>
    <source>
        <strain evidence="3">CECT 8419</strain>
    </source>
</reference>